<name>A0AC34FAT0_9BILA</name>
<evidence type="ECO:0000313" key="2">
    <source>
        <dbReference type="WBParaSite" id="ES5_v2.g14402.t1"/>
    </source>
</evidence>
<protein>
    <submittedName>
        <fullName evidence="2">Uncharacterized protein</fullName>
    </submittedName>
</protein>
<dbReference type="Proteomes" id="UP000887579">
    <property type="component" value="Unplaced"/>
</dbReference>
<accession>A0AC34FAT0</accession>
<reference evidence="2" key="1">
    <citation type="submission" date="2022-11" db="UniProtKB">
        <authorList>
            <consortium name="WormBaseParasite"/>
        </authorList>
    </citation>
    <scope>IDENTIFICATION</scope>
</reference>
<organism evidence="1 2">
    <name type="scientific">Panagrolaimus sp. ES5</name>
    <dbReference type="NCBI Taxonomy" id="591445"/>
    <lineage>
        <taxon>Eukaryota</taxon>
        <taxon>Metazoa</taxon>
        <taxon>Ecdysozoa</taxon>
        <taxon>Nematoda</taxon>
        <taxon>Chromadorea</taxon>
        <taxon>Rhabditida</taxon>
        <taxon>Tylenchina</taxon>
        <taxon>Panagrolaimomorpha</taxon>
        <taxon>Panagrolaimoidea</taxon>
        <taxon>Panagrolaimidae</taxon>
        <taxon>Panagrolaimus</taxon>
    </lineage>
</organism>
<proteinExistence type="predicted"/>
<sequence length="572" mass="67955">MFSPSFYDKLDPSYRLLLHELESVLPQIEEDWKKGIESEIFKKFSFNYMTPKELWEKYYNTKKDDLDKKHNIVKHRVYSSVYHFYYKADRFYNLTKLNKIMDKDKARDATDGYVTPEDLFYPHNMLDINFTVFEKEADSTMPPKSVKAFQKMKDLYKKIKSFDGQDDEKWFYAVLETDDFEFVQQNVEFKLGEDLANKKLWHLYINYVKEHNCSYLLQIYARYCRFFLDDEKMKQEYQEAASKFGEVKVSWKNPFDFEVYAEAEWIKYSPDALFKFSTLLSHTSKSKSPPACYFNHQSMASQQLPFLSTLIDYIVKKSNARVLQKLNNSCKYFYHRYRIPVCYKLKISPKFPQTKDVEYCNESVELRRILPFKNHMQRIYVSTVFNFCKNNIYSLSNIIPLMYRCDAKYISIKHQVLTLADFKFLVGNGNVIDLEFSTVTINTSDSPNVKRDTVLKLEEILEANPKLQYLRMKDVPYSSQTAQKLSQLSFVNKFQHFELSSAENILLEPNALAEFVKNNMASNGFIKIEFIFDDDVVRITAITQAIENVLNFNWEENQRPVFKVTQRIFNTH</sequence>
<dbReference type="WBParaSite" id="ES5_v2.g14402.t1">
    <property type="protein sequence ID" value="ES5_v2.g14402.t1"/>
    <property type="gene ID" value="ES5_v2.g14402"/>
</dbReference>
<evidence type="ECO:0000313" key="1">
    <source>
        <dbReference type="Proteomes" id="UP000887579"/>
    </source>
</evidence>